<organism evidence="2 3">
    <name type="scientific">Streptomyces kasugaensis</name>
    <dbReference type="NCBI Taxonomy" id="1946"/>
    <lineage>
        <taxon>Bacteria</taxon>
        <taxon>Bacillati</taxon>
        <taxon>Actinomycetota</taxon>
        <taxon>Actinomycetes</taxon>
        <taxon>Kitasatosporales</taxon>
        <taxon>Streptomycetaceae</taxon>
        <taxon>Streptomyces</taxon>
    </lineage>
</organism>
<gene>
    <name evidence="2" type="ORF">EYS09_32720</name>
</gene>
<comment type="caution">
    <text evidence="2">The sequence shown here is derived from an EMBL/GenBank/DDBJ whole genome shotgun (WGS) entry which is preliminary data.</text>
</comment>
<evidence type="ECO:0000313" key="2">
    <source>
        <dbReference type="EMBL" id="TBO55538.1"/>
    </source>
</evidence>
<evidence type="ECO:0000313" key="3">
    <source>
        <dbReference type="Proteomes" id="UP000292452"/>
    </source>
</evidence>
<evidence type="ECO:0000256" key="1">
    <source>
        <dbReference type="SAM" id="Phobius"/>
    </source>
</evidence>
<feature type="transmembrane region" description="Helical" evidence="1">
    <location>
        <begin position="39"/>
        <end position="56"/>
    </location>
</feature>
<keyword evidence="1" id="KW-0472">Membrane</keyword>
<dbReference type="AlphaFoldDB" id="A0A4Q9HLD4"/>
<reference evidence="2 3" key="1">
    <citation type="submission" date="2019-02" db="EMBL/GenBank/DDBJ databases">
        <title>Draft Genome Sequence of Streptomyces sp. AM-2504, identified by 16S rRNA comparative analysis as a Streptomyces Kasugaensis strain.</title>
        <authorList>
            <person name="Napolioni V."/>
            <person name="Giuliodori A.M."/>
            <person name="Spurio R."/>
            <person name="Fabbretti A."/>
        </authorList>
    </citation>
    <scope>NUCLEOTIDE SEQUENCE [LARGE SCALE GENOMIC DNA]</scope>
    <source>
        <strain evidence="2 3">AM-2504</strain>
    </source>
</reference>
<dbReference type="RefSeq" id="WP_052861080.1">
    <property type="nucleotide sequence ID" value="NZ_NDXL01000002.1"/>
</dbReference>
<accession>A0A4Q9HLD4</accession>
<sequence length="61" mass="6350">MLGNIAHDDQDGGRSADVLQLLMALVAAGPFTPSPLAPWVWGIAVIVVVVLVVPGARKCRS</sequence>
<protein>
    <submittedName>
        <fullName evidence="2">Uncharacterized protein</fullName>
    </submittedName>
</protein>
<dbReference type="GeneID" id="97378242"/>
<proteinExistence type="predicted"/>
<keyword evidence="1" id="KW-1133">Transmembrane helix</keyword>
<name>A0A4Q9HLD4_STRKA</name>
<keyword evidence="1" id="KW-0812">Transmembrane</keyword>
<keyword evidence="3" id="KW-1185">Reference proteome</keyword>
<dbReference type="EMBL" id="SIXH01000489">
    <property type="protein sequence ID" value="TBO55538.1"/>
    <property type="molecule type" value="Genomic_DNA"/>
</dbReference>
<dbReference type="Proteomes" id="UP000292452">
    <property type="component" value="Unassembled WGS sequence"/>
</dbReference>